<keyword evidence="6 11" id="KW-0479">Metal-binding</keyword>
<comment type="cofactor">
    <cofactor evidence="1 11">
        <name>[4Fe-4S] cluster</name>
        <dbReference type="ChEBI" id="CHEBI:49883"/>
    </cofactor>
</comment>
<reference evidence="14" key="1">
    <citation type="submission" date="2023-05" db="EMBL/GenBank/DDBJ databases">
        <title>Metabolic capabilities are highly conserved among human nasal-associated Corynebacterium species in pangenomic analyses.</title>
        <authorList>
            <person name="Tran T.H."/>
            <person name="Roberts A.Q."/>
            <person name="Escapa I.F."/>
            <person name="Gao W."/>
            <person name="Conlan S."/>
            <person name="Kong H."/>
            <person name="Segre J.A."/>
            <person name="Kelly M.S."/>
            <person name="Lemon K.P."/>
        </authorList>
    </citation>
    <scope>NUCLEOTIDE SEQUENCE</scope>
    <source>
        <strain evidence="14">KPL2618</strain>
    </source>
</reference>
<dbReference type="Gene3D" id="3.30.1330.90">
    <property type="entry name" value="D-3-phosphoglycerate dehydrogenase, domain 3"/>
    <property type="match status" value="1"/>
</dbReference>
<dbReference type="AlphaFoldDB" id="A0AAP4C1F0"/>
<feature type="domain" description="Serine dehydratase-like alpha subunit" evidence="12">
    <location>
        <begin position="190"/>
        <end position="457"/>
    </location>
</feature>
<dbReference type="PANTHER" id="PTHR30182:SF1">
    <property type="entry name" value="L-SERINE DEHYDRATASE 1"/>
    <property type="match status" value="1"/>
</dbReference>
<dbReference type="EMBL" id="JASNVU010000003">
    <property type="protein sequence ID" value="MDK4334303.1"/>
    <property type="molecule type" value="Genomic_DNA"/>
</dbReference>
<dbReference type="RefSeq" id="WP_284622942.1">
    <property type="nucleotide sequence ID" value="NZ_CP100377.1"/>
</dbReference>
<evidence type="ECO:0000259" key="13">
    <source>
        <dbReference type="Pfam" id="PF03315"/>
    </source>
</evidence>
<feature type="domain" description="Serine dehydratase beta chain" evidence="13">
    <location>
        <begin position="4"/>
        <end position="147"/>
    </location>
</feature>
<keyword evidence="5 11" id="KW-0004">4Fe-4S</keyword>
<dbReference type="InterPro" id="IPR051318">
    <property type="entry name" value="Fe-S_L-Ser"/>
</dbReference>
<evidence type="ECO:0000256" key="6">
    <source>
        <dbReference type="ARBA" id="ARBA00022723"/>
    </source>
</evidence>
<keyword evidence="7 11" id="KW-0408">Iron</keyword>
<evidence type="ECO:0000256" key="11">
    <source>
        <dbReference type="RuleBase" id="RU366059"/>
    </source>
</evidence>
<accession>A0AAP4C1F0</accession>
<dbReference type="Pfam" id="PF03315">
    <property type="entry name" value="SDH_beta"/>
    <property type="match status" value="1"/>
</dbReference>
<organism evidence="14 15">
    <name type="scientific">Corynebacterium accolens</name>
    <dbReference type="NCBI Taxonomy" id="38284"/>
    <lineage>
        <taxon>Bacteria</taxon>
        <taxon>Bacillati</taxon>
        <taxon>Actinomycetota</taxon>
        <taxon>Actinomycetes</taxon>
        <taxon>Mycobacteriales</taxon>
        <taxon>Corynebacteriaceae</taxon>
        <taxon>Corynebacterium</taxon>
    </lineage>
</organism>
<evidence type="ECO:0000256" key="4">
    <source>
        <dbReference type="ARBA" id="ARBA00022432"/>
    </source>
</evidence>
<dbReference type="PANTHER" id="PTHR30182">
    <property type="entry name" value="L-SERINE DEHYDRATASE"/>
    <property type="match status" value="1"/>
</dbReference>
<evidence type="ECO:0000256" key="3">
    <source>
        <dbReference type="ARBA" id="ARBA00008636"/>
    </source>
</evidence>
<evidence type="ECO:0000256" key="9">
    <source>
        <dbReference type="ARBA" id="ARBA00023239"/>
    </source>
</evidence>
<comment type="catalytic activity">
    <reaction evidence="10 11">
        <text>L-serine = pyruvate + NH4(+)</text>
        <dbReference type="Rhea" id="RHEA:19169"/>
        <dbReference type="ChEBI" id="CHEBI:15361"/>
        <dbReference type="ChEBI" id="CHEBI:28938"/>
        <dbReference type="ChEBI" id="CHEBI:33384"/>
        <dbReference type="EC" id="4.3.1.17"/>
    </reaction>
</comment>
<sequence>MTISVTDIFAIGIGPSSSHTVGPMRAAKQFLDSLDTHPARVSAELRGSLSATGRGHASDRAVILGLAGWEPLTVPIDAEPQAGGTIPSEGTISGPSGTVDYEITFDNEPLPQHPNGMIFKAWDAEGNILAEDEQYFSVGGGFILSRKELDAEMADSHEVPAGVAAATVEDTVPYEFTTGEELLNQCEANDKDIWEIVLANEEVLHKDDGGADYVLRHLDLVWDIMRECVTDGISTKGLLPGGLRVPRRAPKMYAQLLEQKNDPHSGFSAMEWVNLFALAVNEQNAAGGRVITAPTNGACGIIPAVLHYARDFHGGFCRESARRYLLTAGAIGMIIKQNASISGAEVGCQGEVGSASSMSAAGMAALLGATPAQVENAAEIALEHNLGLTCDPVGGLVQIPCIERNAIGAVKSINAARMAMMGEGTHHVTLDNAVQTMADTGRDMHSKYKETSLGGLAKTMGFSVSQVEC</sequence>
<dbReference type="InterPro" id="IPR004644">
    <property type="entry name" value="Fe-S_L-Ser_mono"/>
</dbReference>
<evidence type="ECO:0000256" key="8">
    <source>
        <dbReference type="ARBA" id="ARBA00023014"/>
    </source>
</evidence>
<keyword evidence="4 11" id="KW-0312">Gluconeogenesis</keyword>
<evidence type="ECO:0000256" key="5">
    <source>
        <dbReference type="ARBA" id="ARBA00022485"/>
    </source>
</evidence>
<proteinExistence type="inferred from homology"/>
<name>A0AAP4C1F0_9CORY</name>
<comment type="similarity">
    <text evidence="3 11">Belongs to the iron-sulfur dependent L-serine dehydratase family.</text>
</comment>
<evidence type="ECO:0000256" key="10">
    <source>
        <dbReference type="ARBA" id="ARBA00049406"/>
    </source>
</evidence>
<evidence type="ECO:0000256" key="2">
    <source>
        <dbReference type="ARBA" id="ARBA00004742"/>
    </source>
</evidence>
<dbReference type="Pfam" id="PF03313">
    <property type="entry name" value="SDH_alpha"/>
    <property type="match status" value="1"/>
</dbReference>
<dbReference type="Proteomes" id="UP001230317">
    <property type="component" value="Unassembled WGS sequence"/>
</dbReference>
<evidence type="ECO:0000259" key="12">
    <source>
        <dbReference type="Pfam" id="PF03313"/>
    </source>
</evidence>
<dbReference type="GO" id="GO:0046872">
    <property type="term" value="F:metal ion binding"/>
    <property type="evidence" value="ECO:0007669"/>
    <property type="project" value="UniProtKB-KW"/>
</dbReference>
<evidence type="ECO:0000256" key="1">
    <source>
        <dbReference type="ARBA" id="ARBA00001966"/>
    </source>
</evidence>
<dbReference type="NCBIfam" id="TIGR00720">
    <property type="entry name" value="sda_mono"/>
    <property type="match status" value="1"/>
</dbReference>
<evidence type="ECO:0000256" key="7">
    <source>
        <dbReference type="ARBA" id="ARBA00023004"/>
    </source>
</evidence>
<gene>
    <name evidence="14" type="ORF">QPX58_02570</name>
</gene>
<protein>
    <recommendedName>
        <fullName evidence="11">L-serine dehydratase</fullName>
        <ecNumber evidence="11">4.3.1.17</ecNumber>
    </recommendedName>
</protein>
<evidence type="ECO:0000313" key="15">
    <source>
        <dbReference type="Proteomes" id="UP001230317"/>
    </source>
</evidence>
<evidence type="ECO:0000313" key="14">
    <source>
        <dbReference type="EMBL" id="MDK4334303.1"/>
    </source>
</evidence>
<comment type="pathway">
    <text evidence="2">Carbohydrate biosynthesis; gluconeogenesis.</text>
</comment>
<dbReference type="GO" id="GO:0051539">
    <property type="term" value="F:4 iron, 4 sulfur cluster binding"/>
    <property type="evidence" value="ECO:0007669"/>
    <property type="project" value="UniProtKB-UniRule"/>
</dbReference>
<keyword evidence="9 11" id="KW-0456">Lyase</keyword>
<dbReference type="InterPro" id="IPR029009">
    <property type="entry name" value="ASB_dom_sf"/>
</dbReference>
<dbReference type="GO" id="GO:0006094">
    <property type="term" value="P:gluconeogenesis"/>
    <property type="evidence" value="ECO:0007669"/>
    <property type="project" value="UniProtKB-KW"/>
</dbReference>
<keyword evidence="8 11" id="KW-0411">Iron-sulfur</keyword>
<dbReference type="EC" id="4.3.1.17" evidence="11"/>
<dbReference type="InterPro" id="IPR005130">
    <property type="entry name" value="Ser_deHydtase-like_asu"/>
</dbReference>
<dbReference type="GO" id="GO:0003941">
    <property type="term" value="F:L-serine ammonia-lyase activity"/>
    <property type="evidence" value="ECO:0007669"/>
    <property type="project" value="UniProtKB-UniRule"/>
</dbReference>
<dbReference type="InterPro" id="IPR005131">
    <property type="entry name" value="Ser_deHydtase_bsu"/>
</dbReference>
<dbReference type="SUPFAM" id="SSF143548">
    <property type="entry name" value="Serine metabolism enzymes domain"/>
    <property type="match status" value="1"/>
</dbReference>
<comment type="caution">
    <text evidence="14">The sequence shown here is derived from an EMBL/GenBank/DDBJ whole genome shotgun (WGS) entry which is preliminary data.</text>
</comment>